<evidence type="ECO:0000256" key="6">
    <source>
        <dbReference type="ARBA" id="ARBA00022729"/>
    </source>
</evidence>
<dbReference type="Gene3D" id="3.40.50.1700">
    <property type="entry name" value="Glycoside hydrolase family 3 C-terminal domain"/>
    <property type="match status" value="1"/>
</dbReference>
<dbReference type="GO" id="GO:0009044">
    <property type="term" value="F:xylan 1,4-beta-xylosidase activity"/>
    <property type="evidence" value="ECO:0007669"/>
    <property type="project" value="UniProtKB-EC"/>
</dbReference>
<dbReference type="InterPro" id="IPR001764">
    <property type="entry name" value="Glyco_hydro_3_N"/>
</dbReference>
<dbReference type="Pfam" id="PF00933">
    <property type="entry name" value="Glyco_hydro_3"/>
    <property type="match status" value="1"/>
</dbReference>
<evidence type="ECO:0000313" key="15">
    <source>
        <dbReference type="EMBL" id="KAK8097106.1"/>
    </source>
</evidence>
<dbReference type="PANTHER" id="PTHR42721:SF3">
    <property type="entry name" value="BETA-D-XYLOSIDASE 5-RELATED"/>
    <property type="match status" value="1"/>
</dbReference>
<dbReference type="InterPro" id="IPR002889">
    <property type="entry name" value="WSC_carb-bd"/>
</dbReference>
<dbReference type="PROSITE" id="PS51212">
    <property type="entry name" value="WSC"/>
    <property type="match status" value="1"/>
</dbReference>
<dbReference type="FunFam" id="3.40.50.1700:FF:000007">
    <property type="entry name" value="Exo-1,4-beta-xylosidase xlnD"/>
    <property type="match status" value="1"/>
</dbReference>
<name>A0AAW0QB34_9PEZI</name>
<dbReference type="EC" id="3.2.1.37" evidence="13"/>
<dbReference type="Pfam" id="PF01915">
    <property type="entry name" value="Glyco_hydro_3_C"/>
    <property type="match status" value="1"/>
</dbReference>
<keyword evidence="8" id="KW-0325">Glycoprotein</keyword>
<keyword evidence="11" id="KW-0624">Polysaccharide degradation</keyword>
<dbReference type="AlphaFoldDB" id="A0AAW0QB34"/>
<proteinExistence type="inferred from homology"/>
<dbReference type="SUPFAM" id="SSF51445">
    <property type="entry name" value="(Trans)glycosidases"/>
    <property type="match status" value="1"/>
</dbReference>
<dbReference type="Gene3D" id="2.60.40.10">
    <property type="entry name" value="Immunoglobulins"/>
    <property type="match status" value="1"/>
</dbReference>
<keyword evidence="9" id="KW-0119">Carbohydrate metabolism</keyword>
<organism evidence="15 16">
    <name type="scientific">Apiospora kogelbergensis</name>
    <dbReference type="NCBI Taxonomy" id="1337665"/>
    <lineage>
        <taxon>Eukaryota</taxon>
        <taxon>Fungi</taxon>
        <taxon>Dikarya</taxon>
        <taxon>Ascomycota</taxon>
        <taxon>Pezizomycotina</taxon>
        <taxon>Sordariomycetes</taxon>
        <taxon>Xylariomycetidae</taxon>
        <taxon>Amphisphaeriales</taxon>
        <taxon>Apiosporaceae</taxon>
        <taxon>Apiospora</taxon>
    </lineage>
</organism>
<dbReference type="SMART" id="SM01217">
    <property type="entry name" value="Fn3_like"/>
    <property type="match status" value="1"/>
</dbReference>
<dbReference type="EMBL" id="JAQQWP010000010">
    <property type="protein sequence ID" value="KAK8097106.1"/>
    <property type="molecule type" value="Genomic_DNA"/>
</dbReference>
<evidence type="ECO:0000256" key="13">
    <source>
        <dbReference type="ARBA" id="ARBA00026107"/>
    </source>
</evidence>
<dbReference type="Gene3D" id="3.20.20.300">
    <property type="entry name" value="Glycoside hydrolase, family 3, N-terminal domain"/>
    <property type="match status" value="1"/>
</dbReference>
<keyword evidence="16" id="KW-1185">Reference proteome</keyword>
<dbReference type="PANTHER" id="PTHR42721">
    <property type="entry name" value="SUGAR HYDROLASE-RELATED"/>
    <property type="match status" value="1"/>
</dbReference>
<evidence type="ECO:0000313" key="16">
    <source>
        <dbReference type="Proteomes" id="UP001392437"/>
    </source>
</evidence>
<dbReference type="InterPro" id="IPR036881">
    <property type="entry name" value="Glyco_hydro_3_C_sf"/>
</dbReference>
<evidence type="ECO:0000256" key="8">
    <source>
        <dbReference type="ARBA" id="ARBA00023180"/>
    </source>
</evidence>
<evidence type="ECO:0000256" key="2">
    <source>
        <dbReference type="ARBA" id="ARBA00004851"/>
    </source>
</evidence>
<keyword evidence="10" id="KW-0326">Glycosidase</keyword>
<evidence type="ECO:0000256" key="4">
    <source>
        <dbReference type="ARBA" id="ARBA00022525"/>
    </source>
</evidence>
<dbReference type="InterPro" id="IPR017853">
    <property type="entry name" value="GH"/>
</dbReference>
<dbReference type="InterPro" id="IPR013783">
    <property type="entry name" value="Ig-like_fold"/>
</dbReference>
<feature type="domain" description="WSC" evidence="14">
    <location>
        <begin position="32"/>
        <end position="125"/>
    </location>
</feature>
<comment type="similarity">
    <text evidence="3">Belongs to the glycosyl hydrolase 3 family.</text>
</comment>
<dbReference type="GO" id="GO:0005576">
    <property type="term" value="C:extracellular region"/>
    <property type="evidence" value="ECO:0007669"/>
    <property type="project" value="UniProtKB-SubCell"/>
</dbReference>
<sequence length="906" mass="97046">MAALLLSAASGVAGQDKPFVCDGSGAAPYVATKEYLGCFQDPNVSILREAKISTIAMTPQYCANWCGSRGFSFSGMIFGTQCFCGSTPDYSRATNTTDAACSSKCAIEPSLYCGGQYTNSLYQITNPQGEPSDGINSSPNPPACQTNPLCSHAVCDTSKSISERVAALVKDFTQQEKILNLIDASAGSERLGLPAHEWWSEATHGVGSAPGVQFPKPPRDFNHATSFPSPILTAASFDDALMRAVGGVVGVEGRAFANHGFSGFNYWAPNMNPFREPRWGRGQETPGEDVLLVRRYVQNYVTGLQGEDPEDKLIIANCKHYAAYDLESGRHGNNYNPSQQDLADYYLSAFKTCVRDTHVGSIMCSYNAVGGMPTCASPYLLQDVLRDHWGFSDKDYHFVVSDCSAVTDVWQWHNFTDTEQGAAAVALNAGTDLECGNSYLKLNESLADGATTEARMDEALTRLYKALFTVGYFDGGAHSALGWANVATAEATALAYRAAVEGMALLKNDGVLPLGSNSGKGYKSIALIGPFANATTQMQGDYSGKAPFLRSPLIAFTSGTRNWTVEYAQGTAISGQNTTGFAEALEAAKKSDLIVYCGGVDNSIENETLDRKNIAWPGNQLELVAELAKLGKPLVVAQFGAGQVDDSALLEDAGVNALLWAGYPSQDGGTALLDILTGKKSPAGRLPITQYPTSYADEVSMFNIDLRPNATANFPGRTYMWYTGNPVLPFGHGLHYTKFNFTWESTLEKSYAIADIVSAAAKDGLMNDISPFVTVTARVANVGKLVSDYVGLLFLSSKNAGPEPRPNKVLVSYDRLHDLEAGGEAGSPLKLPLTLGSLARADENGDLTIFPGDYKLALDNDESLTLEFSLTGEPVVIETLPAPKANYEFTVPVHIQPESTEAMSPS</sequence>
<dbReference type="SMART" id="SM00321">
    <property type="entry name" value="WSC"/>
    <property type="match status" value="1"/>
</dbReference>
<dbReference type="GO" id="GO:0031222">
    <property type="term" value="P:arabinan catabolic process"/>
    <property type="evidence" value="ECO:0007669"/>
    <property type="project" value="TreeGrafter"/>
</dbReference>
<dbReference type="Proteomes" id="UP001392437">
    <property type="component" value="Unassembled WGS sequence"/>
</dbReference>
<evidence type="ECO:0000256" key="5">
    <source>
        <dbReference type="ARBA" id="ARBA00022651"/>
    </source>
</evidence>
<dbReference type="InterPro" id="IPR036962">
    <property type="entry name" value="Glyco_hydro_3_N_sf"/>
</dbReference>
<comment type="pathway">
    <text evidence="2">Glycan degradation; xylan degradation.</text>
</comment>
<accession>A0AAW0QB34</accession>
<dbReference type="InterPro" id="IPR044993">
    <property type="entry name" value="BXL"/>
</dbReference>
<dbReference type="GO" id="GO:0045493">
    <property type="term" value="P:xylan catabolic process"/>
    <property type="evidence" value="ECO:0007669"/>
    <property type="project" value="UniProtKB-KW"/>
</dbReference>
<dbReference type="InterPro" id="IPR002772">
    <property type="entry name" value="Glyco_hydro_3_C"/>
</dbReference>
<protein>
    <recommendedName>
        <fullName evidence="13">xylan 1,4-beta-xylosidase</fullName>
        <ecNumber evidence="13">3.2.1.37</ecNumber>
    </recommendedName>
</protein>
<reference evidence="15 16" key="1">
    <citation type="submission" date="2023-01" db="EMBL/GenBank/DDBJ databases">
        <title>Analysis of 21 Apiospora genomes using comparative genomics revels a genus with tremendous synthesis potential of carbohydrate active enzymes and secondary metabolites.</title>
        <authorList>
            <person name="Sorensen T."/>
        </authorList>
    </citation>
    <scope>NUCLEOTIDE SEQUENCE [LARGE SCALE GENOMIC DNA]</scope>
    <source>
        <strain evidence="15 16">CBS 117206</strain>
    </source>
</reference>
<evidence type="ECO:0000256" key="3">
    <source>
        <dbReference type="ARBA" id="ARBA00005336"/>
    </source>
</evidence>
<evidence type="ECO:0000256" key="1">
    <source>
        <dbReference type="ARBA" id="ARBA00004613"/>
    </source>
</evidence>
<keyword evidence="4" id="KW-0964">Secreted</keyword>
<keyword evidence="7 15" id="KW-0378">Hydrolase</keyword>
<evidence type="ECO:0000256" key="9">
    <source>
        <dbReference type="ARBA" id="ARBA00023277"/>
    </source>
</evidence>
<evidence type="ECO:0000256" key="10">
    <source>
        <dbReference type="ARBA" id="ARBA00023295"/>
    </source>
</evidence>
<evidence type="ECO:0000256" key="12">
    <source>
        <dbReference type="ARBA" id="ARBA00024574"/>
    </source>
</evidence>
<comment type="caution">
    <text evidence="15">The sequence shown here is derived from an EMBL/GenBank/DDBJ whole genome shotgun (WGS) entry which is preliminary data.</text>
</comment>
<comment type="subcellular location">
    <subcellularLocation>
        <location evidence="1">Secreted</location>
    </subcellularLocation>
</comment>
<evidence type="ECO:0000256" key="11">
    <source>
        <dbReference type="ARBA" id="ARBA00023326"/>
    </source>
</evidence>
<dbReference type="SUPFAM" id="SSF52279">
    <property type="entry name" value="Beta-D-glucan exohydrolase, C-terminal domain"/>
    <property type="match status" value="1"/>
</dbReference>
<dbReference type="InterPro" id="IPR026891">
    <property type="entry name" value="Fn3-like"/>
</dbReference>
<dbReference type="Pfam" id="PF01822">
    <property type="entry name" value="WSC"/>
    <property type="match status" value="1"/>
</dbReference>
<evidence type="ECO:0000256" key="7">
    <source>
        <dbReference type="ARBA" id="ARBA00022801"/>
    </source>
</evidence>
<evidence type="ECO:0000259" key="14">
    <source>
        <dbReference type="PROSITE" id="PS51212"/>
    </source>
</evidence>
<keyword evidence="6" id="KW-0732">Signal</keyword>
<dbReference type="GO" id="GO:0046556">
    <property type="term" value="F:alpha-L-arabinofuranosidase activity"/>
    <property type="evidence" value="ECO:0007669"/>
    <property type="project" value="TreeGrafter"/>
</dbReference>
<keyword evidence="5" id="KW-0858">Xylan degradation</keyword>
<gene>
    <name evidence="15" type="ORF">PG999_013050</name>
</gene>
<comment type="catalytic activity">
    <reaction evidence="12">
        <text>Hydrolysis of (1-&gt;4)-beta-D-xylans, to remove successive D-xylose residues from the non-reducing termini.</text>
        <dbReference type="EC" id="3.2.1.37"/>
    </reaction>
</comment>